<reference evidence="3 4" key="1">
    <citation type="journal article" date="2019" name="Nat. Ecol. Evol.">
        <title>Megaphylogeny resolves global patterns of mushroom evolution.</title>
        <authorList>
            <person name="Varga T."/>
            <person name="Krizsan K."/>
            <person name="Foldi C."/>
            <person name="Dima B."/>
            <person name="Sanchez-Garcia M."/>
            <person name="Sanchez-Ramirez S."/>
            <person name="Szollosi G.J."/>
            <person name="Szarkandi J.G."/>
            <person name="Papp V."/>
            <person name="Albert L."/>
            <person name="Andreopoulos W."/>
            <person name="Angelini C."/>
            <person name="Antonin V."/>
            <person name="Barry K.W."/>
            <person name="Bougher N.L."/>
            <person name="Buchanan P."/>
            <person name="Buyck B."/>
            <person name="Bense V."/>
            <person name="Catcheside P."/>
            <person name="Chovatia M."/>
            <person name="Cooper J."/>
            <person name="Damon W."/>
            <person name="Desjardin D."/>
            <person name="Finy P."/>
            <person name="Geml J."/>
            <person name="Haridas S."/>
            <person name="Hughes K."/>
            <person name="Justo A."/>
            <person name="Karasinski D."/>
            <person name="Kautmanova I."/>
            <person name="Kiss B."/>
            <person name="Kocsube S."/>
            <person name="Kotiranta H."/>
            <person name="LaButti K.M."/>
            <person name="Lechner B.E."/>
            <person name="Liimatainen K."/>
            <person name="Lipzen A."/>
            <person name="Lukacs Z."/>
            <person name="Mihaltcheva S."/>
            <person name="Morgado L.N."/>
            <person name="Niskanen T."/>
            <person name="Noordeloos M.E."/>
            <person name="Ohm R.A."/>
            <person name="Ortiz-Santana B."/>
            <person name="Ovrebo C."/>
            <person name="Racz N."/>
            <person name="Riley R."/>
            <person name="Savchenko A."/>
            <person name="Shiryaev A."/>
            <person name="Soop K."/>
            <person name="Spirin V."/>
            <person name="Szebenyi C."/>
            <person name="Tomsovsky M."/>
            <person name="Tulloss R.E."/>
            <person name="Uehling J."/>
            <person name="Grigoriev I.V."/>
            <person name="Vagvolgyi C."/>
            <person name="Papp T."/>
            <person name="Martin F.M."/>
            <person name="Miettinen O."/>
            <person name="Hibbett D.S."/>
            <person name="Nagy L.G."/>
        </authorList>
    </citation>
    <scope>NUCLEOTIDE SEQUENCE [LARGE SCALE GENOMIC DNA]</scope>
    <source>
        <strain evidence="3 4">CBS 166.37</strain>
    </source>
</reference>
<dbReference type="InterPro" id="IPR053025">
    <property type="entry name" value="Mito_ATP_Synthase-Asso"/>
</dbReference>
<evidence type="ECO:0000256" key="1">
    <source>
        <dbReference type="SAM" id="MobiDB-lite"/>
    </source>
</evidence>
<dbReference type="PROSITE" id="PS50076">
    <property type="entry name" value="DNAJ_2"/>
    <property type="match status" value="1"/>
</dbReference>
<dbReference type="PRINTS" id="PR00625">
    <property type="entry name" value="JDOMAIN"/>
</dbReference>
<dbReference type="SMART" id="SM00271">
    <property type="entry name" value="DnaJ"/>
    <property type="match status" value="1"/>
</dbReference>
<dbReference type="SUPFAM" id="SSF46565">
    <property type="entry name" value="Chaperone J-domain"/>
    <property type="match status" value="1"/>
</dbReference>
<feature type="domain" description="J" evidence="2">
    <location>
        <begin position="31"/>
        <end position="95"/>
    </location>
</feature>
<dbReference type="InterPro" id="IPR001623">
    <property type="entry name" value="DnaJ_domain"/>
</dbReference>
<dbReference type="PANTHER" id="PTHR44873">
    <property type="entry name" value="DNAJ HOMOLOG SUBFAMILY C MEMBER 30, MITOCHONDRIAL"/>
    <property type="match status" value="1"/>
</dbReference>
<dbReference type="InterPro" id="IPR036869">
    <property type="entry name" value="J_dom_sf"/>
</dbReference>
<dbReference type="CDD" id="cd06257">
    <property type="entry name" value="DnaJ"/>
    <property type="match status" value="1"/>
</dbReference>
<dbReference type="Pfam" id="PF00226">
    <property type="entry name" value="DnaJ"/>
    <property type="match status" value="1"/>
</dbReference>
<evidence type="ECO:0000313" key="3">
    <source>
        <dbReference type="EMBL" id="TFK35450.1"/>
    </source>
</evidence>
<gene>
    <name evidence="3" type="ORF">BDQ12DRAFT_655564</name>
</gene>
<protein>
    <submittedName>
        <fullName evidence="3">DnaJ domain-containing protein</fullName>
    </submittedName>
</protein>
<keyword evidence="4" id="KW-1185">Reference proteome</keyword>
<proteinExistence type="predicted"/>
<dbReference type="EMBL" id="ML213621">
    <property type="protein sequence ID" value="TFK35450.1"/>
    <property type="molecule type" value="Genomic_DNA"/>
</dbReference>
<feature type="compositionally biased region" description="Basic and acidic residues" evidence="1">
    <location>
        <begin position="153"/>
        <end position="165"/>
    </location>
</feature>
<feature type="compositionally biased region" description="Polar residues" evidence="1">
    <location>
        <begin position="97"/>
        <end position="110"/>
    </location>
</feature>
<name>A0A5C3LRD9_9AGAR</name>
<accession>A0A5C3LRD9</accession>
<sequence>MSLATSSFLLQPFLRSSVCRRLFSTSFLCLDHYTTLGVPQGASKAQIKSHFYKLSKAHHPDVSKDPKSVQIFTAASEAYTVLSNDRDRRAYDRSLLHRSTIQSTPSGSSFAPNAPPPRGPRATHAWERRGTTSRRPPHPGGYTAGGHPYQPDPRGHMGHGQEHGHGKLYTRPMYHDVLTGARKRAEEELQAMDLVKAESGFKRAMQLIGALVVGLGIYGSFGD</sequence>
<feature type="region of interest" description="Disordered" evidence="1">
    <location>
        <begin position="97"/>
        <end position="167"/>
    </location>
</feature>
<dbReference type="PANTHER" id="PTHR44873:SF1">
    <property type="entry name" value="DNAJ HOMOLOG SUBFAMILY C MEMBER 30, MITOCHONDRIAL"/>
    <property type="match status" value="1"/>
</dbReference>
<dbReference type="AlphaFoldDB" id="A0A5C3LRD9"/>
<dbReference type="Gene3D" id="1.10.287.110">
    <property type="entry name" value="DnaJ domain"/>
    <property type="match status" value="1"/>
</dbReference>
<evidence type="ECO:0000313" key="4">
    <source>
        <dbReference type="Proteomes" id="UP000308652"/>
    </source>
</evidence>
<organism evidence="3 4">
    <name type="scientific">Crucibulum laeve</name>
    <dbReference type="NCBI Taxonomy" id="68775"/>
    <lineage>
        <taxon>Eukaryota</taxon>
        <taxon>Fungi</taxon>
        <taxon>Dikarya</taxon>
        <taxon>Basidiomycota</taxon>
        <taxon>Agaricomycotina</taxon>
        <taxon>Agaricomycetes</taxon>
        <taxon>Agaricomycetidae</taxon>
        <taxon>Agaricales</taxon>
        <taxon>Agaricineae</taxon>
        <taxon>Nidulariaceae</taxon>
        <taxon>Crucibulum</taxon>
    </lineage>
</organism>
<dbReference type="OrthoDB" id="445556at2759"/>
<dbReference type="Proteomes" id="UP000308652">
    <property type="component" value="Unassembled WGS sequence"/>
</dbReference>
<evidence type="ECO:0000259" key="2">
    <source>
        <dbReference type="PROSITE" id="PS50076"/>
    </source>
</evidence>
<dbReference type="STRING" id="68775.A0A5C3LRD9"/>